<protein>
    <submittedName>
        <fullName evidence="1">Uncharacterized protein</fullName>
    </submittedName>
</protein>
<name>A0A6I4HV84_9SPHI</name>
<keyword evidence="2" id="KW-1185">Reference proteome</keyword>
<evidence type="ECO:0000313" key="2">
    <source>
        <dbReference type="Proteomes" id="UP000429232"/>
    </source>
</evidence>
<organism evidence="1 2">
    <name type="scientific">Mucilaginibacter ginkgonis</name>
    <dbReference type="NCBI Taxonomy" id="2682091"/>
    <lineage>
        <taxon>Bacteria</taxon>
        <taxon>Pseudomonadati</taxon>
        <taxon>Bacteroidota</taxon>
        <taxon>Sphingobacteriia</taxon>
        <taxon>Sphingobacteriales</taxon>
        <taxon>Sphingobacteriaceae</taxon>
        <taxon>Mucilaginibacter</taxon>
    </lineage>
</organism>
<dbReference type="Proteomes" id="UP000429232">
    <property type="component" value="Chromosome"/>
</dbReference>
<dbReference type="RefSeq" id="WP_157522936.1">
    <property type="nucleotide sequence ID" value="NZ_CP066775.1"/>
</dbReference>
<dbReference type="EMBL" id="CP066775">
    <property type="protein sequence ID" value="QQL50158.1"/>
    <property type="molecule type" value="Genomic_DNA"/>
</dbReference>
<dbReference type="KEGG" id="mgik:GO620_001520"/>
<sequence>MESIDLISLKAAKIRKRSKKLLAFTVMTLAASAIAANAKAQTFAEWFQQKSTQKKYLAQQIAALEMYAAYYRVGNNIAHNGLGSITNALIEENGLHANYYNNLSHVNASVKNNTQVKDIVQWQQDILRRMFNIEKSAGLIGGEKKYISNVKSALLNDCDQQIYELQIIVSDSKLKMSDQERLKHIDIIHSAMENNYRFASTFSEQLKGILANRKSESNSLATEKKLLGIQ</sequence>
<reference evidence="1 2" key="1">
    <citation type="submission" date="2020-12" db="EMBL/GenBank/DDBJ databases">
        <title>HMF7856_wgs.fasta genome submission.</title>
        <authorList>
            <person name="Kang H."/>
            <person name="Kim H."/>
            <person name="Joh K."/>
        </authorList>
    </citation>
    <scope>NUCLEOTIDE SEQUENCE [LARGE SCALE GENOMIC DNA]</scope>
    <source>
        <strain evidence="1 2">HMF7856</strain>
    </source>
</reference>
<accession>A0A6I4HV84</accession>
<gene>
    <name evidence="1" type="ORF">GO620_001520</name>
</gene>
<evidence type="ECO:0000313" key="1">
    <source>
        <dbReference type="EMBL" id="QQL50158.1"/>
    </source>
</evidence>
<dbReference type="AlphaFoldDB" id="A0A6I4HV84"/>
<proteinExistence type="predicted"/>